<keyword evidence="5 9" id="KW-0235">DNA replication</keyword>
<dbReference type="OMA" id="DSLNCMY"/>
<dbReference type="CDD" id="cd21694">
    <property type="entry name" value="GINS_B_Psf2"/>
    <property type="match status" value="1"/>
</dbReference>
<dbReference type="Gene3D" id="3.40.5.50">
    <property type="match status" value="1"/>
</dbReference>
<keyword evidence="7 9" id="KW-0539">Nucleus</keyword>
<dbReference type="GO" id="GO:0007059">
    <property type="term" value="P:chromosome segregation"/>
    <property type="evidence" value="ECO:0007669"/>
    <property type="project" value="UniProtKB-KW"/>
</dbReference>
<evidence type="ECO:0000256" key="3">
    <source>
        <dbReference type="ARBA" id="ARBA00011352"/>
    </source>
</evidence>
<dbReference type="GO" id="GO:0000727">
    <property type="term" value="P:double-strand break repair via break-induced replication"/>
    <property type="evidence" value="ECO:0007669"/>
    <property type="project" value="TreeGrafter"/>
</dbReference>
<organism evidence="13 14">
    <name type="scientific">Endocarpon pusillum (strain Z07020 / HMAS-L-300199)</name>
    <name type="common">Lichen-forming fungus</name>
    <dbReference type="NCBI Taxonomy" id="1263415"/>
    <lineage>
        <taxon>Eukaryota</taxon>
        <taxon>Fungi</taxon>
        <taxon>Dikarya</taxon>
        <taxon>Ascomycota</taxon>
        <taxon>Pezizomycotina</taxon>
        <taxon>Eurotiomycetes</taxon>
        <taxon>Chaetothyriomycetidae</taxon>
        <taxon>Verrucariales</taxon>
        <taxon>Verrucariaceae</taxon>
        <taxon>Endocarpon</taxon>
    </lineage>
</organism>
<sequence length="244" mass="27145">MAFNHPPGLTPPEIAFICEMELVTIIPRQRLDRLDLLGGPVNPLIPPQRSLLPLWLALLLKRQRRANIVPPPWLHPVSLQEILELETTHFPDSFSPGPALSVPNTLQSHIRPFHTSAPFLPSCTADASAEALPYHWLEFAQMLLDSAADDLVEPDRVRQLMRDLREVRAAKMRKGVEVLTGEGDGVRLDGVGAMEIGEGRGFISGVVDGLRKLGASREQARKDREEEERENGYRGGGDEDDMQD</sequence>
<feature type="domain" description="GINS subunit" evidence="11">
    <location>
        <begin position="125"/>
        <end position="213"/>
    </location>
</feature>
<feature type="region of interest" description="Disordered" evidence="10">
    <location>
        <begin position="214"/>
        <end position="244"/>
    </location>
</feature>
<dbReference type="HOGENOM" id="CLU_078274_0_0_1"/>
<evidence type="ECO:0000256" key="2">
    <source>
        <dbReference type="ARBA" id="ARBA00010565"/>
    </source>
</evidence>
<dbReference type="CDD" id="cd11712">
    <property type="entry name" value="GINS_A_psf2"/>
    <property type="match status" value="1"/>
</dbReference>
<evidence type="ECO:0000259" key="11">
    <source>
        <dbReference type="Pfam" id="PF05916"/>
    </source>
</evidence>
<evidence type="ECO:0000256" key="10">
    <source>
        <dbReference type="SAM" id="MobiDB-lite"/>
    </source>
</evidence>
<keyword evidence="14" id="KW-1185">Reference proteome</keyword>
<dbReference type="FunFam" id="1.20.58.1020:FF:000001">
    <property type="entry name" value="DNA replication complex GINS protein PSF2"/>
    <property type="match status" value="1"/>
</dbReference>
<dbReference type="SUPFAM" id="SSF158573">
    <property type="entry name" value="GINS helical bundle-like"/>
    <property type="match status" value="1"/>
</dbReference>
<dbReference type="Pfam" id="PF05916">
    <property type="entry name" value="Sld5"/>
    <property type="match status" value="1"/>
</dbReference>
<comment type="subunit">
    <text evidence="3">Component of the GINS complex which is a heterotetramer of SLD5, PSF1, PSF2 and PSF3.</text>
</comment>
<dbReference type="InterPro" id="IPR036224">
    <property type="entry name" value="GINS_bundle-like_dom_sf"/>
</dbReference>
<reference evidence="14" key="1">
    <citation type="journal article" date="2014" name="BMC Genomics">
        <title>Genome characteristics reveal the impact of lichenization on lichen-forming fungus Endocarpon pusillum Hedwig (Verrucariales, Ascomycota).</title>
        <authorList>
            <person name="Wang Y.-Y."/>
            <person name="Liu B."/>
            <person name="Zhang X.-Y."/>
            <person name="Zhou Q.-M."/>
            <person name="Zhang T."/>
            <person name="Li H."/>
            <person name="Yu Y.-F."/>
            <person name="Zhang X.-L."/>
            <person name="Hao X.-Y."/>
            <person name="Wang M."/>
            <person name="Wang L."/>
            <person name="Wei J.-C."/>
        </authorList>
    </citation>
    <scope>NUCLEOTIDE SEQUENCE [LARGE SCALE GENOMIC DNA]</scope>
    <source>
        <strain evidence="14">Z07020 / HMAS-L-300199</strain>
    </source>
</reference>
<dbReference type="InterPro" id="IPR007257">
    <property type="entry name" value="GINS_Psf2"/>
</dbReference>
<evidence type="ECO:0000256" key="5">
    <source>
        <dbReference type="ARBA" id="ARBA00022705"/>
    </source>
</evidence>
<dbReference type="RefSeq" id="XP_007804817.1">
    <property type="nucleotide sequence ID" value="XM_007806626.1"/>
</dbReference>
<evidence type="ECO:0000256" key="4">
    <source>
        <dbReference type="ARBA" id="ARBA00015139"/>
    </source>
</evidence>
<dbReference type="AlphaFoldDB" id="U1HHC2"/>
<dbReference type="OrthoDB" id="1938138at2759"/>
<dbReference type="GeneID" id="19236944"/>
<feature type="domain" description="DNA replication complex GINS protein PSF2 N-terminal" evidence="12">
    <location>
        <begin position="10"/>
        <end position="69"/>
    </location>
</feature>
<accession>U1HHC2</accession>
<dbReference type="GO" id="GO:0000811">
    <property type="term" value="C:GINS complex"/>
    <property type="evidence" value="ECO:0007669"/>
    <property type="project" value="TreeGrafter"/>
</dbReference>
<evidence type="ECO:0000313" key="14">
    <source>
        <dbReference type="Proteomes" id="UP000019373"/>
    </source>
</evidence>
<evidence type="ECO:0000256" key="9">
    <source>
        <dbReference type="PIRNR" id="PIRNR028998"/>
    </source>
</evidence>
<proteinExistence type="inferred from homology"/>
<comment type="function">
    <text evidence="8">The GINS complex plays an essential role in the initiation of DNA replication. Has a role in chromosome segregation.</text>
</comment>
<name>U1HHC2_ENDPU</name>
<dbReference type="EMBL" id="KE721402">
    <property type="protein sequence ID" value="ERF69560.1"/>
    <property type="molecule type" value="Genomic_DNA"/>
</dbReference>
<dbReference type="GO" id="GO:0006260">
    <property type="term" value="P:DNA replication"/>
    <property type="evidence" value="ECO:0007669"/>
    <property type="project" value="UniProtKB-KW"/>
</dbReference>
<dbReference type="SUPFAM" id="SSF160059">
    <property type="entry name" value="PriA/YqbF domain"/>
    <property type="match status" value="1"/>
</dbReference>
<evidence type="ECO:0000256" key="6">
    <source>
        <dbReference type="ARBA" id="ARBA00022829"/>
    </source>
</evidence>
<protein>
    <recommendedName>
        <fullName evidence="4 9">DNA replication complex GINS protein PSF2</fullName>
    </recommendedName>
</protein>
<dbReference type="PANTHER" id="PTHR12772">
    <property type="entry name" value="DNA REPLICATION COMPLEX GINS PROTEIN PSF2"/>
    <property type="match status" value="1"/>
</dbReference>
<comment type="subcellular location">
    <subcellularLocation>
        <location evidence="1 9">Nucleus</location>
    </subcellularLocation>
</comment>
<dbReference type="PANTHER" id="PTHR12772:SF0">
    <property type="entry name" value="DNA REPLICATION COMPLEX GINS PROTEIN PSF2"/>
    <property type="match status" value="1"/>
</dbReference>
<dbReference type="Proteomes" id="UP000019373">
    <property type="component" value="Unassembled WGS sequence"/>
</dbReference>
<evidence type="ECO:0000256" key="1">
    <source>
        <dbReference type="ARBA" id="ARBA00004123"/>
    </source>
</evidence>
<dbReference type="FunFam" id="3.40.5.50:FF:000001">
    <property type="entry name" value="DNA replication complex GINS protein PSF2"/>
    <property type="match status" value="1"/>
</dbReference>
<evidence type="ECO:0000259" key="12">
    <source>
        <dbReference type="Pfam" id="PF25005"/>
    </source>
</evidence>
<dbReference type="PIRSF" id="PIRSF028998">
    <property type="entry name" value="GINS_Psf2_subgr"/>
    <property type="match status" value="1"/>
</dbReference>
<gene>
    <name evidence="13" type="ORF">EPUS_01890</name>
</gene>
<evidence type="ECO:0000256" key="8">
    <source>
        <dbReference type="ARBA" id="ARBA00025163"/>
    </source>
</evidence>
<dbReference type="InterPro" id="IPR021151">
    <property type="entry name" value="GINS_A"/>
</dbReference>
<dbReference type="Gene3D" id="1.20.58.1020">
    <property type="match status" value="1"/>
</dbReference>
<evidence type="ECO:0000313" key="13">
    <source>
        <dbReference type="EMBL" id="ERF69560.1"/>
    </source>
</evidence>
<dbReference type="eggNOG" id="KOG4071">
    <property type="taxonomic scope" value="Eukaryota"/>
</dbReference>
<keyword evidence="6" id="KW-0159">Chromosome partition</keyword>
<comment type="similarity">
    <text evidence="2 9">Belongs to the GINS2/PSF2 family.</text>
</comment>
<dbReference type="Pfam" id="PF25005">
    <property type="entry name" value="PSF2_N"/>
    <property type="match status" value="1"/>
</dbReference>
<evidence type="ECO:0000256" key="7">
    <source>
        <dbReference type="ARBA" id="ARBA00023242"/>
    </source>
</evidence>
<dbReference type="InterPro" id="IPR056784">
    <property type="entry name" value="PSF2_N"/>
</dbReference>